<keyword evidence="6" id="KW-0411">Iron-sulfur</keyword>
<dbReference type="Gene3D" id="2.40.30.10">
    <property type="entry name" value="Translation factors"/>
    <property type="match status" value="1"/>
</dbReference>
<dbReference type="Gene3D" id="3.10.20.30">
    <property type="match status" value="1"/>
</dbReference>
<dbReference type="PROSITE" id="PS00197">
    <property type="entry name" value="2FE2S_FER_1"/>
    <property type="match status" value="1"/>
</dbReference>
<evidence type="ECO:0000313" key="10">
    <source>
        <dbReference type="Proteomes" id="UP001470809"/>
    </source>
</evidence>
<dbReference type="PANTHER" id="PTHR47354:SF1">
    <property type="entry name" value="CARNITINE MONOOXYGENASE REDUCTASE SUBUNIT"/>
    <property type="match status" value="1"/>
</dbReference>
<reference evidence="10" key="1">
    <citation type="submission" date="2024-04" db="EMBL/GenBank/DDBJ databases">
        <title>Phylogenomic analyses of a clade within the roseobacter group suggest taxonomic reassignments of species of the genera Aestuariivita, Citreicella, Loktanella, Nautella, Pelagibaca, Ruegeria, Thalassobius, Thiobacimonas and Tropicibacter, and the proposal o.</title>
        <authorList>
            <person name="Jeon C.O."/>
        </authorList>
    </citation>
    <scope>NUCLEOTIDE SEQUENCE [LARGE SCALE GENOMIC DNA]</scope>
    <source>
        <strain evidence="10">SS1-5</strain>
    </source>
</reference>
<keyword evidence="5" id="KW-0408">Iron</keyword>
<dbReference type="InterPro" id="IPR006058">
    <property type="entry name" value="2Fe2S_fd_BS"/>
</dbReference>
<dbReference type="EMBL" id="CP151767">
    <property type="protein sequence ID" value="WZU67190.2"/>
    <property type="molecule type" value="Genomic_DNA"/>
</dbReference>
<sequence>MTLINVKVAKVTREADGIKSFTLAKPGLFKLPAYEPGAHIDVHCGEGIIRQYSLCGDPADRRKFMIAVKQGDPSRGGSDLMHLAVKEGDRLEIGSPRNNFPLDEDAPHTVLLAAGIGITPIIAMADRLHALGKSFALHYFSRATGHTAFRARLADGAYAEHVHFYEGLERAQTGNRLREILATPVAGGQVYMCGPGPFMDAAEALALENWPADAVNLERFAANPALAGAPTHAFEVELARTGVSLQVGADETILDVLDANGIDAAFSCEQGVCGTCVTDVIAGTLDHRDSFLSDKQRAAGKQMCLCVSRANGDKLVLDL</sequence>
<evidence type="ECO:0000256" key="5">
    <source>
        <dbReference type="ARBA" id="ARBA00023004"/>
    </source>
</evidence>
<dbReference type="PROSITE" id="PS51384">
    <property type="entry name" value="FAD_FR"/>
    <property type="match status" value="1"/>
</dbReference>
<evidence type="ECO:0000256" key="2">
    <source>
        <dbReference type="ARBA" id="ARBA00022714"/>
    </source>
</evidence>
<dbReference type="GO" id="GO:0046872">
    <property type="term" value="F:metal ion binding"/>
    <property type="evidence" value="ECO:0007669"/>
    <property type="project" value="UniProtKB-KW"/>
</dbReference>
<dbReference type="InterPro" id="IPR001041">
    <property type="entry name" value="2Fe-2S_ferredoxin-type"/>
</dbReference>
<evidence type="ECO:0000256" key="1">
    <source>
        <dbReference type="ARBA" id="ARBA00022630"/>
    </source>
</evidence>
<dbReference type="Pfam" id="PF00111">
    <property type="entry name" value="Fer2"/>
    <property type="match status" value="1"/>
</dbReference>
<feature type="domain" description="FAD-binding FR-type" evidence="8">
    <location>
        <begin position="1"/>
        <end position="103"/>
    </location>
</feature>
<dbReference type="InterPro" id="IPR036010">
    <property type="entry name" value="2Fe-2S_ferredoxin-like_sf"/>
</dbReference>
<dbReference type="InterPro" id="IPR050415">
    <property type="entry name" value="MRET"/>
</dbReference>
<accession>A0AAN0M900</accession>
<dbReference type="SUPFAM" id="SSF52343">
    <property type="entry name" value="Ferredoxin reductase-like, C-terminal NADP-linked domain"/>
    <property type="match status" value="1"/>
</dbReference>
<dbReference type="KEGG" id="yrh:AABB31_19905"/>
<dbReference type="CDD" id="cd00207">
    <property type="entry name" value="fer2"/>
    <property type="match status" value="1"/>
</dbReference>
<evidence type="ECO:0000256" key="4">
    <source>
        <dbReference type="ARBA" id="ARBA00023002"/>
    </source>
</evidence>
<dbReference type="SUPFAM" id="SSF63380">
    <property type="entry name" value="Riboflavin synthase domain-like"/>
    <property type="match status" value="1"/>
</dbReference>
<proteinExistence type="predicted"/>
<evidence type="ECO:0000256" key="6">
    <source>
        <dbReference type="ARBA" id="ARBA00023014"/>
    </source>
</evidence>
<dbReference type="GO" id="GO:0016491">
    <property type="term" value="F:oxidoreductase activity"/>
    <property type="evidence" value="ECO:0007669"/>
    <property type="project" value="UniProtKB-KW"/>
</dbReference>
<reference evidence="9 10" key="2">
    <citation type="submission" date="2024-08" db="EMBL/GenBank/DDBJ databases">
        <title>Phylogenomic analyses of a clade within the roseobacter group suggest taxonomic reassignments of species of the genera Aestuariivita, Citreicella, Loktanella, Nautella, Pelagibaca, Ruegeria, Thalassobius, Thiobacimonas and Tropicibacter, and the proposal o.</title>
        <authorList>
            <person name="Jeon C.O."/>
        </authorList>
    </citation>
    <scope>NUCLEOTIDE SEQUENCE [LARGE SCALE GENOMIC DNA]</scope>
    <source>
        <strain evidence="9 10">SS1-5</strain>
    </source>
</reference>
<keyword evidence="3" id="KW-0479">Metal-binding</keyword>
<dbReference type="InterPro" id="IPR017938">
    <property type="entry name" value="Riboflavin_synthase-like_b-brl"/>
</dbReference>
<name>A0AAN0M900_9RHOB</name>
<dbReference type="Proteomes" id="UP001470809">
    <property type="component" value="Chromosome"/>
</dbReference>
<keyword evidence="1" id="KW-0285">Flavoprotein</keyword>
<dbReference type="PRINTS" id="PR00409">
    <property type="entry name" value="PHDIOXRDTASE"/>
</dbReference>
<dbReference type="InterPro" id="IPR017927">
    <property type="entry name" value="FAD-bd_FR_type"/>
</dbReference>
<keyword evidence="4" id="KW-0560">Oxidoreductase</keyword>
<dbReference type="PANTHER" id="PTHR47354">
    <property type="entry name" value="NADH OXIDOREDUCTASE HCR"/>
    <property type="match status" value="1"/>
</dbReference>
<evidence type="ECO:0000259" key="8">
    <source>
        <dbReference type="PROSITE" id="PS51384"/>
    </source>
</evidence>
<keyword evidence="10" id="KW-1185">Reference proteome</keyword>
<dbReference type="PROSITE" id="PS51085">
    <property type="entry name" value="2FE2S_FER_2"/>
    <property type="match status" value="1"/>
</dbReference>
<dbReference type="InterPro" id="IPR012675">
    <property type="entry name" value="Beta-grasp_dom_sf"/>
</dbReference>
<feature type="domain" description="2Fe-2S ferredoxin-type" evidence="7">
    <location>
        <begin position="234"/>
        <end position="319"/>
    </location>
</feature>
<protein>
    <submittedName>
        <fullName evidence="9">2Fe-2S iron-sulfur cluster-binding protein</fullName>
    </submittedName>
</protein>
<dbReference type="AlphaFoldDB" id="A0AAN0M900"/>
<evidence type="ECO:0000259" key="7">
    <source>
        <dbReference type="PROSITE" id="PS51085"/>
    </source>
</evidence>
<organism evidence="9 10">
    <name type="scientific">Yoonia rhodophyticola</name>
    <dbReference type="NCBI Taxonomy" id="3137370"/>
    <lineage>
        <taxon>Bacteria</taxon>
        <taxon>Pseudomonadati</taxon>
        <taxon>Pseudomonadota</taxon>
        <taxon>Alphaproteobacteria</taxon>
        <taxon>Rhodobacterales</taxon>
        <taxon>Paracoccaceae</taxon>
        <taxon>Yoonia</taxon>
    </lineage>
</organism>
<evidence type="ECO:0000256" key="3">
    <source>
        <dbReference type="ARBA" id="ARBA00022723"/>
    </source>
</evidence>
<gene>
    <name evidence="9" type="ORF">AABB31_19905</name>
</gene>
<keyword evidence="2" id="KW-0001">2Fe-2S</keyword>
<dbReference type="InterPro" id="IPR039261">
    <property type="entry name" value="FNR_nucleotide-bd"/>
</dbReference>
<dbReference type="GO" id="GO:0051537">
    <property type="term" value="F:2 iron, 2 sulfur cluster binding"/>
    <property type="evidence" value="ECO:0007669"/>
    <property type="project" value="UniProtKB-KW"/>
</dbReference>
<dbReference type="SUPFAM" id="SSF54292">
    <property type="entry name" value="2Fe-2S ferredoxin-like"/>
    <property type="match status" value="1"/>
</dbReference>
<dbReference type="RefSeq" id="WP_373635205.1">
    <property type="nucleotide sequence ID" value="NZ_CP151767.2"/>
</dbReference>
<evidence type="ECO:0000313" key="9">
    <source>
        <dbReference type="EMBL" id="WZU67190.2"/>
    </source>
</evidence>
<dbReference type="CDD" id="cd06185">
    <property type="entry name" value="PDR_like"/>
    <property type="match status" value="1"/>
</dbReference>
<dbReference type="Gene3D" id="3.40.50.80">
    <property type="entry name" value="Nucleotide-binding domain of ferredoxin-NADP reductase (FNR) module"/>
    <property type="match status" value="1"/>
</dbReference>